<dbReference type="Gene3D" id="2.30.38.10">
    <property type="entry name" value="Luciferase, Domain 3"/>
    <property type="match status" value="1"/>
</dbReference>
<dbReference type="NCBIfam" id="TIGR04020">
    <property type="entry name" value="seco_metab_LLM"/>
    <property type="match status" value="1"/>
</dbReference>
<dbReference type="InterPro" id="IPR036477">
    <property type="entry name" value="Formyl_transf_N_sf"/>
</dbReference>
<dbReference type="Gene3D" id="1.10.1200.10">
    <property type="entry name" value="ACP-like"/>
    <property type="match status" value="1"/>
</dbReference>
<dbReference type="Pfam" id="PF13193">
    <property type="entry name" value="AMP-binding_C"/>
    <property type="match status" value="1"/>
</dbReference>
<dbReference type="Proteomes" id="UP001208771">
    <property type="component" value="Unassembled WGS sequence"/>
</dbReference>
<keyword evidence="7" id="KW-1185">Reference proteome</keyword>
<proteinExistence type="predicted"/>
<dbReference type="PANTHER" id="PTHR45527">
    <property type="entry name" value="NONRIBOSOMAL PEPTIDE SYNTHETASE"/>
    <property type="match status" value="1"/>
</dbReference>
<dbReference type="InterPro" id="IPR002376">
    <property type="entry name" value="Formyl_transf_N"/>
</dbReference>
<evidence type="ECO:0000313" key="6">
    <source>
        <dbReference type="EMBL" id="MCX8998738.1"/>
    </source>
</evidence>
<dbReference type="InterPro" id="IPR036736">
    <property type="entry name" value="ACP-like_sf"/>
</dbReference>
<name>A0AAE3SWG2_9HYPH</name>
<dbReference type="SUPFAM" id="SSF53328">
    <property type="entry name" value="Formyltransferase"/>
    <property type="match status" value="1"/>
</dbReference>
<dbReference type="SUPFAM" id="SSF56801">
    <property type="entry name" value="Acetyl-CoA synthetase-like"/>
    <property type="match status" value="2"/>
</dbReference>
<dbReference type="InterPro" id="IPR025110">
    <property type="entry name" value="AMP-bd_C"/>
</dbReference>
<evidence type="ECO:0000259" key="4">
    <source>
        <dbReference type="PROSITE" id="PS50075"/>
    </source>
</evidence>
<dbReference type="InterPro" id="IPR036661">
    <property type="entry name" value="Luciferase-like_sf"/>
</dbReference>
<dbReference type="GO" id="GO:0016705">
    <property type="term" value="F:oxidoreductase activity, acting on paired donors, with incorporation or reduction of molecular oxygen"/>
    <property type="evidence" value="ECO:0007669"/>
    <property type="project" value="InterPro"/>
</dbReference>
<dbReference type="Gene3D" id="3.30.300.30">
    <property type="match status" value="1"/>
</dbReference>
<evidence type="ECO:0000256" key="2">
    <source>
        <dbReference type="ARBA" id="ARBA00022553"/>
    </source>
</evidence>
<dbReference type="Pfam" id="PF00550">
    <property type="entry name" value="PP-binding"/>
    <property type="match status" value="1"/>
</dbReference>
<evidence type="ECO:0000256" key="1">
    <source>
        <dbReference type="ARBA" id="ARBA00022450"/>
    </source>
</evidence>
<dbReference type="Gene3D" id="3.30.559.30">
    <property type="entry name" value="Nonribosomal peptide synthetase, condensation domain"/>
    <property type="match status" value="1"/>
</dbReference>
<dbReference type="GO" id="GO:0043041">
    <property type="term" value="P:amino acid activation for nonribosomal peptide biosynthetic process"/>
    <property type="evidence" value="ECO:0007669"/>
    <property type="project" value="TreeGrafter"/>
</dbReference>
<evidence type="ECO:0000313" key="7">
    <source>
        <dbReference type="Proteomes" id="UP001208771"/>
    </source>
</evidence>
<dbReference type="PROSITE" id="PS00455">
    <property type="entry name" value="AMP_BINDING"/>
    <property type="match status" value="1"/>
</dbReference>
<dbReference type="PROSITE" id="PS50075">
    <property type="entry name" value="CARRIER"/>
    <property type="match status" value="1"/>
</dbReference>
<dbReference type="Pfam" id="PF00296">
    <property type="entry name" value="Bac_luciferase"/>
    <property type="match status" value="1"/>
</dbReference>
<dbReference type="SUPFAM" id="SSF50486">
    <property type="entry name" value="FMT C-terminal domain-like"/>
    <property type="match status" value="1"/>
</dbReference>
<protein>
    <submittedName>
        <fullName evidence="6">LLM class flavin-dependent oxidoreductase</fullName>
    </submittedName>
</protein>
<dbReference type="EMBL" id="JANFPI010000005">
    <property type="protein sequence ID" value="MCX8998738.1"/>
    <property type="molecule type" value="Genomic_DNA"/>
</dbReference>
<dbReference type="Pfam" id="PF00551">
    <property type="entry name" value="Formyl_trans_N"/>
    <property type="match status" value="1"/>
</dbReference>
<dbReference type="Gene3D" id="3.40.50.12230">
    <property type="match status" value="1"/>
</dbReference>
<dbReference type="CDD" id="cd05930">
    <property type="entry name" value="A_NRPS"/>
    <property type="match status" value="1"/>
</dbReference>
<comment type="caution">
    <text evidence="6">The sequence shown here is derived from an EMBL/GenBank/DDBJ whole genome shotgun (WGS) entry which is preliminary data.</text>
</comment>
<dbReference type="PANTHER" id="PTHR45527:SF1">
    <property type="entry name" value="FATTY ACID SYNTHASE"/>
    <property type="match status" value="1"/>
</dbReference>
<evidence type="ECO:0000256" key="3">
    <source>
        <dbReference type="ARBA" id="ARBA00022723"/>
    </source>
</evidence>
<evidence type="ECO:0000313" key="5">
    <source>
        <dbReference type="EMBL" id="MCX8996223.1"/>
    </source>
</evidence>
<dbReference type="InterPro" id="IPR011251">
    <property type="entry name" value="Luciferase-like_dom"/>
</dbReference>
<gene>
    <name evidence="5" type="ORF">NOF55_03805</name>
    <name evidence="6" type="ORF">NOF55_16620</name>
</gene>
<dbReference type="SMART" id="SM00823">
    <property type="entry name" value="PKS_PP"/>
    <property type="match status" value="1"/>
</dbReference>
<dbReference type="FunFam" id="3.40.50.980:FF:000001">
    <property type="entry name" value="Non-ribosomal peptide synthetase"/>
    <property type="match status" value="1"/>
</dbReference>
<dbReference type="EMBL" id="JANFPI010000001">
    <property type="protein sequence ID" value="MCX8996223.1"/>
    <property type="molecule type" value="Genomic_DNA"/>
</dbReference>
<dbReference type="SUPFAM" id="SSF47336">
    <property type="entry name" value="ACP-like"/>
    <property type="match status" value="1"/>
</dbReference>
<keyword evidence="3" id="KW-0479">Metal-binding</keyword>
<dbReference type="InterPro" id="IPR024011">
    <property type="entry name" value="Biosynth_lucif-like_mOase_dom"/>
</dbReference>
<accession>A0AAE3SWG2</accession>
<dbReference type="InterPro" id="IPR020806">
    <property type="entry name" value="PKS_PP-bd"/>
</dbReference>
<dbReference type="InterPro" id="IPR020845">
    <property type="entry name" value="AMP-binding_CS"/>
</dbReference>
<dbReference type="Gene3D" id="3.20.20.30">
    <property type="entry name" value="Luciferase-like domain"/>
    <property type="match status" value="1"/>
</dbReference>
<dbReference type="Gene3D" id="3.40.50.980">
    <property type="match status" value="3"/>
</dbReference>
<keyword evidence="2" id="KW-0597">Phosphoprotein</keyword>
<dbReference type="GO" id="GO:0044550">
    <property type="term" value="P:secondary metabolite biosynthetic process"/>
    <property type="evidence" value="ECO:0007669"/>
    <property type="project" value="TreeGrafter"/>
</dbReference>
<organism evidence="6 7">
    <name type="scientific">Ectorhizobium quercum</name>
    <dbReference type="NCBI Taxonomy" id="2965071"/>
    <lineage>
        <taxon>Bacteria</taxon>
        <taxon>Pseudomonadati</taxon>
        <taxon>Pseudomonadota</taxon>
        <taxon>Alphaproteobacteria</taxon>
        <taxon>Hyphomicrobiales</taxon>
        <taxon>Rhizobiaceae</taxon>
        <taxon>Ectorhizobium</taxon>
    </lineage>
</organism>
<dbReference type="SUPFAM" id="SSF51679">
    <property type="entry name" value="Bacterial luciferase-like"/>
    <property type="match status" value="1"/>
</dbReference>
<dbReference type="GO" id="GO:0005737">
    <property type="term" value="C:cytoplasm"/>
    <property type="evidence" value="ECO:0007669"/>
    <property type="project" value="TreeGrafter"/>
</dbReference>
<dbReference type="FunFam" id="3.30.300.30:FF:000010">
    <property type="entry name" value="Enterobactin synthetase component F"/>
    <property type="match status" value="1"/>
</dbReference>
<dbReference type="Pfam" id="PF00501">
    <property type="entry name" value="AMP-binding"/>
    <property type="match status" value="2"/>
</dbReference>
<dbReference type="GO" id="GO:0046872">
    <property type="term" value="F:metal ion binding"/>
    <property type="evidence" value="ECO:0007669"/>
    <property type="project" value="UniProtKB-KW"/>
</dbReference>
<dbReference type="GO" id="GO:0031177">
    <property type="term" value="F:phosphopantetheine binding"/>
    <property type="evidence" value="ECO:0007669"/>
    <property type="project" value="InterPro"/>
</dbReference>
<dbReference type="InterPro" id="IPR011034">
    <property type="entry name" value="Formyl_transferase-like_C_sf"/>
</dbReference>
<keyword evidence="1" id="KW-0596">Phosphopantetheine</keyword>
<dbReference type="InterPro" id="IPR009081">
    <property type="entry name" value="PP-bd_ACP"/>
</dbReference>
<reference evidence="6" key="1">
    <citation type="submission" date="2022-07" db="EMBL/GenBank/DDBJ databases">
        <title>Ectorhizobium quercum gen.nov., sp. nov.</title>
        <authorList>
            <person name="Ma T."/>
            <person name="Li Y."/>
        </authorList>
    </citation>
    <scope>NUCLEOTIDE SEQUENCE</scope>
    <source>
        <strain evidence="6">BDR2-2</strain>
    </source>
</reference>
<dbReference type="InterPro" id="IPR000873">
    <property type="entry name" value="AMP-dep_synth/lig_dom"/>
</dbReference>
<sequence length="1547" mass="167906">MFDCLLIGDESLLVQCCTLLRDRGHRINGVVSASPSVRDWARQHDIPALEWGDDLARSLQSVDYDWLFSIANLRMIPQAVWQKARSGAVNFHDGPLPRFAGLNAPAWALIAGETSFGVTWHEITTGADEGRIYAQARFDISPDDISLTLNTKCLAAGAETFATLVADIENGTLTGRPQDFSQRSYFAKNRRPDAAGTLLFDRTAEELSRLYRALNFGPGYANRLVHPKVRHAGRVFLLTKFEISGPGAGGVPAGSVRAAGTDGVVVATAQGDVVIDGVCRDGGREIRLSASVRPGETLPLLPDAEIEALNGAVAEVVRNEDRAVARLRALEDVQLFDVAETPQRDGDLAGIALDLPARLTADGRMAAIAAFLARFSGQDRLDVAYSGDAVLRHAGRFPGYFARSVPLRIELPSAGSVSAFTADVAGRLEVLRGEGTYLDDLTWREPELKDVRLTVGIVETGNTADAAGIAGCALTFVVGAAGGADRLIYDRARLSDAVASRYARQVEWLASAFATQEGLVADLPLMSPEETDRVLYAWNDTAREYDGSACVHTLIARQAARTPEAVALAWRNEEITYRELDERANRIAHALVGMGIGPDTMVGLNLPRCIDLVVGALAIQKAGGAYVPLDPHFPADRLTYMVEDSGIPVILSSRTLAGALTAPGVRTVFVEDILAGSQPAQPPAVEVGPHHLAYVIYTSGSTGRPKGVMVEHRNVVNFFAGMDERIAYDRASQPVWLAVTSLSFDISVLELFWTLARGFKVVIYSASAKEHKAVPVAVRRANGSGAAMDFGLFYWGNDDGAGPAKYRLLLESAKFADANGFQSIWTPERHFHAFGGPYPNPSVTGAAIAALTTNLSIRAGSCVLPLHHPVRVAEEWAVLDNLSNGRVAVAFASGWMPEDFVLRPENAPPNNKAALLRDIETVRKLWRGERVEFDFGNGTAGIVTQPRPVQAELPVWLTTAGNPETYREAARIGAHILTHLLGQSIEELADKLRIYRETLVECGRNPDDYKVTLMLHTLLGEDREEVRDAARGPMKDYLRSAAALIKQYAWAFPAFKKPQGASSAMDIDLQSLDPDEMDAILEFAFLRYFEDSGLFGTVEDALRRIDQVAAIGVSEIACLIDFGVPAGLVLERLTPLAQAVSLARAPAAMTDAVSDNSFEEDVRRHNVTHLQCTPSMARMFLMSETDRSAFARIRHLFIGGEALQASLLADIRTLTQASVENMYGPTETTIWSSTMTADMSESVVPLGRPIANTQLYVLDAAGKPAAPGQPGELYIGGDGVTRGYLHREELTRERFLPNPFAPGRIYRTGDLGCRTDDGTLRFLGRTDYQVKVRGYRIELGEIEARIATFPGIAEAVVIAREDRADDVRIVAYVRLSGEPVSEDALRRHLGETLPDYMIPAHVVTLDAFPLTPNAKVDRKALPKPATATATAPAAAQAFVSPESTLQKDIAEAYRRTLGLERVGVNDNFFAIGGHSLLAVQLHRDLKAGLAPELTITDIFRFPTVGTLAGHLANREKEDDRLSQVADRAAMRRAALGDRRAALTRART</sequence>
<feature type="domain" description="Carrier" evidence="4">
    <location>
        <begin position="1440"/>
        <end position="1515"/>
    </location>
</feature>
<dbReference type="InterPro" id="IPR045851">
    <property type="entry name" value="AMP-bd_C_sf"/>
</dbReference>